<feature type="region of interest" description="Disordered" evidence="1">
    <location>
        <begin position="442"/>
        <end position="463"/>
    </location>
</feature>
<dbReference type="PANTHER" id="PTHR21708:SF25">
    <property type="entry name" value="PROTEIN PAM1-RELATED"/>
    <property type="match status" value="1"/>
</dbReference>
<feature type="compositionally biased region" description="Pro residues" evidence="1">
    <location>
        <begin position="497"/>
        <end position="513"/>
    </location>
</feature>
<organism evidence="3 4">
    <name type="scientific">Cyberlindnera jadinii (strain ATCC 18201 / CBS 1600 / BCRC 20928 / JCM 3617 / NBRC 0987 / NRRL Y-1542)</name>
    <name type="common">Torula yeast</name>
    <name type="synonym">Candida utilis</name>
    <dbReference type="NCBI Taxonomy" id="983966"/>
    <lineage>
        <taxon>Eukaryota</taxon>
        <taxon>Fungi</taxon>
        <taxon>Dikarya</taxon>
        <taxon>Ascomycota</taxon>
        <taxon>Saccharomycotina</taxon>
        <taxon>Saccharomycetes</taxon>
        <taxon>Phaffomycetales</taxon>
        <taxon>Phaffomycetaceae</taxon>
        <taxon>Cyberlindnera</taxon>
    </lineage>
</organism>
<dbReference type="InterPro" id="IPR013328">
    <property type="entry name" value="6PGD_dom2"/>
</dbReference>
<gene>
    <name evidence="3" type="primary">SVL3</name>
    <name evidence="3" type="ORF">BN1211_4736</name>
</gene>
<feature type="region of interest" description="Disordered" evidence="1">
    <location>
        <begin position="494"/>
        <end position="527"/>
    </location>
</feature>
<dbReference type="GO" id="GO:0005737">
    <property type="term" value="C:cytoplasm"/>
    <property type="evidence" value="ECO:0007669"/>
    <property type="project" value="TreeGrafter"/>
</dbReference>
<dbReference type="Proteomes" id="UP000038830">
    <property type="component" value="Unassembled WGS sequence"/>
</dbReference>
<evidence type="ECO:0000313" key="4">
    <source>
        <dbReference type="Proteomes" id="UP000038830"/>
    </source>
</evidence>
<dbReference type="SUPFAM" id="SSF48179">
    <property type="entry name" value="6-phosphogluconate dehydrogenase C-terminal domain-like"/>
    <property type="match status" value="1"/>
</dbReference>
<dbReference type="InterPro" id="IPR051402">
    <property type="entry name" value="KPR-Related"/>
</dbReference>
<feature type="region of interest" description="Disordered" evidence="1">
    <location>
        <begin position="672"/>
        <end position="707"/>
    </location>
</feature>
<dbReference type="Gene3D" id="1.10.1040.10">
    <property type="entry name" value="N-(1-d-carboxylethyl)-l-norvaline Dehydrogenase, domain 2"/>
    <property type="match status" value="1"/>
</dbReference>
<accession>A0A0H5C7E7</accession>
<dbReference type="AlphaFoldDB" id="A0A0H5C7E7"/>
<feature type="compositionally biased region" description="Polar residues" evidence="1">
    <location>
        <begin position="398"/>
        <end position="408"/>
    </location>
</feature>
<dbReference type="Pfam" id="PF08546">
    <property type="entry name" value="ApbA_C"/>
    <property type="match status" value="1"/>
</dbReference>
<feature type="domain" description="Ketopantoate reductase C-terminal" evidence="2">
    <location>
        <begin position="192"/>
        <end position="323"/>
    </location>
</feature>
<evidence type="ECO:0000259" key="2">
    <source>
        <dbReference type="Pfam" id="PF08546"/>
    </source>
</evidence>
<evidence type="ECO:0000313" key="3">
    <source>
        <dbReference type="EMBL" id="CEP24028.1"/>
    </source>
</evidence>
<feature type="region of interest" description="Disordered" evidence="1">
    <location>
        <begin position="389"/>
        <end position="408"/>
    </location>
</feature>
<feature type="compositionally biased region" description="Polar residues" evidence="1">
    <location>
        <begin position="447"/>
        <end position="463"/>
    </location>
</feature>
<dbReference type="EMBL" id="CDQK01000005">
    <property type="protein sequence ID" value="CEP24028.1"/>
    <property type="molecule type" value="Genomic_DNA"/>
</dbReference>
<evidence type="ECO:0000256" key="1">
    <source>
        <dbReference type="SAM" id="MobiDB-lite"/>
    </source>
</evidence>
<proteinExistence type="predicted"/>
<feature type="region of interest" description="Disordered" evidence="1">
    <location>
        <begin position="567"/>
        <end position="657"/>
    </location>
</feature>
<dbReference type="PANTHER" id="PTHR21708">
    <property type="entry name" value="PROBABLE 2-DEHYDROPANTOATE 2-REDUCTASE"/>
    <property type="match status" value="1"/>
</dbReference>
<dbReference type="InterPro" id="IPR008927">
    <property type="entry name" value="6-PGluconate_DH-like_C_sf"/>
</dbReference>
<feature type="compositionally biased region" description="Low complexity" evidence="1">
    <location>
        <begin position="567"/>
        <end position="619"/>
    </location>
</feature>
<dbReference type="InterPro" id="IPR013752">
    <property type="entry name" value="KPA_reductase"/>
</dbReference>
<feature type="compositionally biased region" description="Polar residues" evidence="1">
    <location>
        <begin position="684"/>
        <end position="707"/>
    </location>
</feature>
<feature type="compositionally biased region" description="Low complexity" evidence="1">
    <location>
        <begin position="514"/>
        <end position="523"/>
    </location>
</feature>
<protein>
    <submittedName>
        <fullName evidence="3">Styryl dye vacuolar localization protein 3</fullName>
    </submittedName>
</protein>
<reference evidence="4" key="1">
    <citation type="journal article" date="2015" name="J. Biotechnol.">
        <title>The structure of the Cyberlindnera jadinii genome and its relation to Candida utilis analyzed by the occurrence of single nucleotide polymorphisms.</title>
        <authorList>
            <person name="Rupp O."/>
            <person name="Brinkrolf K."/>
            <person name="Buerth C."/>
            <person name="Kunigo M."/>
            <person name="Schneider J."/>
            <person name="Jaenicke S."/>
            <person name="Goesmann A."/>
            <person name="Puehler A."/>
            <person name="Jaeger K.-E."/>
            <person name="Ernst J.F."/>
        </authorList>
    </citation>
    <scope>NUCLEOTIDE SEQUENCE [LARGE SCALE GENOMIC DNA]</scope>
    <source>
        <strain evidence="4">ATCC 18201 / CBS 1600 / BCRC 20928 / JCM 3617 / NBRC 0987 / NRRL Y-1542</strain>
    </source>
</reference>
<name>A0A0H5C7E7_CYBJN</name>
<sequence>MTPLTLLAVGDNPRLLFYTLQFQKTDKFTIHLVNSTLAINEKVKLNDDYFDPQFIHNSLDNVAKVEFDVVIISAGSLQQMSTLSAQLAPYLGKTTIVLVESTGFVNLEPFVKNCLTQKPPVFSLMTPLDVRSLGTRNEFAMKGEKKIFIGQSGTLNAKYPQRLQTDLNALATLLKVDSVEVITKQTHLEFLVEQWKLALPRICFDPLLIMFEEPVPQLLTNQILAKPLLSGLITEMITVAKTMGCKLPAGYDSESSLLKLWSSWYKDSTNTDTKPRYANSPELFYNFYHKNDLQVDMLLLQPILLADDHSIKTPYLEFLYATICEFNKFNTKPSLFFKRNDGVNDSELKNELNKMKNSLAQHASEYKTLLKQNEQLQLRLDERERSLSSVDSLRGEHQQLQQAYQNKSRLLSSSEQQIQQLKLQIDKLEQQAQHHQVELLRAKNEVKTSTPASSTYEVTPVSTSTFVQRSADVSDNGTPDLRDLTDVALISASMDPVQPPSPAIPQGPPPPLPHSSSSGSQSPILNGGDLSAREIELHKKEAALASKEQELNRKLSHTCDAKDEASTASAASSATCSTSPVAAPAQFTTTSPSFTTTTTTTQQQHQHQHQQQPQQLQQPGFPRRATTTDIYTGIPADLSSHQFKPTSRKNRKSSMPLSAALGASPNYATIPVAPRSASGGHVPASTTNHPNNFSSSNLNGHSTLPRQ</sequence>